<dbReference type="Gene3D" id="3.90.1150.10">
    <property type="entry name" value="Aspartate Aminotransferase, domain 1"/>
    <property type="match status" value="1"/>
</dbReference>
<dbReference type="Proteomes" id="UP000001656">
    <property type="component" value="Chromosome"/>
</dbReference>
<proteinExistence type="predicted"/>
<keyword evidence="1" id="KW-0808">Transferase</keyword>
<name>D8GP67_CLOLD</name>
<dbReference type="AlphaFoldDB" id="D8GP67"/>
<dbReference type="InterPro" id="IPR015422">
    <property type="entry name" value="PyrdxlP-dep_Trfase_small"/>
</dbReference>
<dbReference type="EMBL" id="CP001666">
    <property type="protein sequence ID" value="ADK15945.1"/>
    <property type="molecule type" value="Genomic_DNA"/>
</dbReference>
<gene>
    <name evidence="1" type="ordered locus">CLJU_c28970</name>
</gene>
<dbReference type="HOGENOM" id="CLU_2988573_0_0_9"/>
<protein>
    <submittedName>
        <fullName evidence="1">Putative aminotransferase</fullName>
    </submittedName>
</protein>
<dbReference type="GO" id="GO:0008483">
    <property type="term" value="F:transaminase activity"/>
    <property type="evidence" value="ECO:0007669"/>
    <property type="project" value="UniProtKB-KW"/>
</dbReference>
<dbReference type="KEGG" id="clj:CLJU_c28970"/>
<dbReference type="InterPro" id="IPR015421">
    <property type="entry name" value="PyrdxlP-dep_Trfase_major"/>
</dbReference>
<accession>D8GP67</accession>
<evidence type="ECO:0000313" key="1">
    <source>
        <dbReference type="EMBL" id="ADK15945.1"/>
    </source>
</evidence>
<reference evidence="1 2" key="1">
    <citation type="journal article" date="2010" name="Proc. Natl. Acad. Sci. U.S.A.">
        <title>Clostridium ljungdahlii represents a microbial production platform based on syngas.</title>
        <authorList>
            <person name="Kopke M."/>
            <person name="Held C."/>
            <person name="Hujer S."/>
            <person name="Liesegang H."/>
            <person name="Wiezer A."/>
            <person name="Wollherr A."/>
            <person name="Ehrenreich A."/>
            <person name="Liebl W."/>
            <person name="Gottschalk G."/>
            <person name="Durre P."/>
        </authorList>
    </citation>
    <scope>NUCLEOTIDE SEQUENCE [LARGE SCALE GENOMIC DNA]</scope>
    <source>
        <strain evidence="2">ATCC 55383 / DSM 13528 / PETC</strain>
    </source>
</reference>
<keyword evidence="1" id="KW-0032">Aminotransferase</keyword>
<dbReference type="STRING" id="748727.CLJU_c28970"/>
<sequence length="57" mass="6924">MHNKKALEKYLKLGVFGYYKVPVSYQKVFMKWEQKYHNYKVNQEWLRFSPGVVPAIN</sequence>
<evidence type="ECO:0000313" key="2">
    <source>
        <dbReference type="Proteomes" id="UP000001656"/>
    </source>
</evidence>
<dbReference type="Gene3D" id="3.40.640.10">
    <property type="entry name" value="Type I PLP-dependent aspartate aminotransferase-like (Major domain)"/>
    <property type="match status" value="1"/>
</dbReference>
<organism evidence="1 2">
    <name type="scientific">Clostridium ljungdahlii (strain ATCC 55383 / DSM 13528 / PETC)</name>
    <dbReference type="NCBI Taxonomy" id="748727"/>
    <lineage>
        <taxon>Bacteria</taxon>
        <taxon>Bacillati</taxon>
        <taxon>Bacillota</taxon>
        <taxon>Clostridia</taxon>
        <taxon>Eubacteriales</taxon>
        <taxon>Clostridiaceae</taxon>
        <taxon>Clostridium</taxon>
    </lineage>
</organism>